<dbReference type="InterPro" id="IPR037121">
    <property type="entry name" value="Ribosomal_bL25_C"/>
</dbReference>
<evidence type="ECO:0000256" key="6">
    <source>
        <dbReference type="SAM" id="MobiDB-lite"/>
    </source>
</evidence>
<reference evidence="9 10" key="1">
    <citation type="submission" date="2023-12" db="EMBL/GenBank/DDBJ databases">
        <title>the genome sequence of Hyalangium sp. s54d21.</title>
        <authorList>
            <person name="Zhang X."/>
        </authorList>
    </citation>
    <scope>NUCLEOTIDE SEQUENCE [LARGE SCALE GENOMIC DNA]</scope>
    <source>
        <strain evidence="10">s54d21</strain>
    </source>
</reference>
<dbReference type="InterPro" id="IPR001021">
    <property type="entry name" value="Ribosomal_bL25_long"/>
</dbReference>
<feature type="compositionally biased region" description="Basic and acidic residues" evidence="6">
    <location>
        <begin position="1"/>
        <end position="16"/>
    </location>
</feature>
<evidence type="ECO:0000313" key="9">
    <source>
        <dbReference type="EMBL" id="MDY7233293.1"/>
    </source>
</evidence>
<dbReference type="InterPro" id="IPR020930">
    <property type="entry name" value="Ribosomal_uL5_bac-type"/>
</dbReference>
<feature type="compositionally biased region" description="Basic and acidic residues" evidence="6">
    <location>
        <begin position="218"/>
        <end position="229"/>
    </location>
</feature>
<keyword evidence="10" id="KW-1185">Reference proteome</keyword>
<dbReference type="NCBIfam" id="TIGR00731">
    <property type="entry name" value="bL25_bact_ctc"/>
    <property type="match status" value="1"/>
</dbReference>
<feature type="region of interest" description="Disordered" evidence="6">
    <location>
        <begin position="1"/>
        <end position="21"/>
    </location>
</feature>
<dbReference type="PANTHER" id="PTHR33284">
    <property type="entry name" value="RIBOSOMAL PROTEIN L25/GLN-TRNA SYNTHETASE, ANTI-CODON-BINDING DOMAIN-CONTAINING PROTEIN"/>
    <property type="match status" value="1"/>
</dbReference>
<sequence length="243" mass="24935">MAVDKSTLEVKGREGAGKGAARKLRGQGLVPAVVYGKHLKAPVHIAVEPKSVRQSINTPHKLNTLITLKLDGASHQVLLKDFQMDPVTREILHADFIAVKDDEKVKVNVPLVLTGKAIGVADGGLLTQARRELEVWALPQAIPEKIEADVTHLKIATALHINDIKLPEGVSVKTNVNYTLAVLSAPEREDAGVAAAAAAAAAAAPAAGAAAPAAGKAGEAKAGDAKAGDAKAAAGQAKAPAKK</sequence>
<evidence type="ECO:0000259" key="7">
    <source>
        <dbReference type="Pfam" id="PF01386"/>
    </source>
</evidence>
<dbReference type="InterPro" id="IPR020056">
    <property type="entry name" value="Rbsml_bL25/Gln-tRNA_synth_N"/>
</dbReference>
<dbReference type="RefSeq" id="WP_321552004.1">
    <property type="nucleotide sequence ID" value="NZ_JAXIVS010000032.1"/>
</dbReference>
<keyword evidence="1 5" id="KW-0699">rRNA-binding</keyword>
<feature type="compositionally biased region" description="Low complexity" evidence="6">
    <location>
        <begin position="230"/>
        <end position="243"/>
    </location>
</feature>
<evidence type="ECO:0000256" key="5">
    <source>
        <dbReference type="HAMAP-Rule" id="MF_01334"/>
    </source>
</evidence>
<protein>
    <recommendedName>
        <fullName evidence="5">Large ribosomal subunit protein bL25</fullName>
    </recommendedName>
    <alternativeName>
        <fullName evidence="5">General stress protein CTC</fullName>
    </alternativeName>
</protein>
<gene>
    <name evidence="5" type="primary">rplY</name>
    <name evidence="5" type="synonym">ctc</name>
    <name evidence="9" type="ORF">SYV04_43300</name>
</gene>
<feature type="domain" description="Large ribosomal subunit protein bL25 beta" evidence="8">
    <location>
        <begin position="104"/>
        <end position="186"/>
    </location>
</feature>
<feature type="domain" description="Large ribosomal subunit protein bL25 L25" evidence="7">
    <location>
        <begin position="8"/>
        <end position="96"/>
    </location>
</feature>
<keyword evidence="3 5" id="KW-0689">Ribosomal protein</keyword>
<proteinExistence type="inferred from homology"/>
<keyword evidence="4 5" id="KW-0687">Ribonucleoprotein</keyword>
<dbReference type="SUPFAM" id="SSF50715">
    <property type="entry name" value="Ribosomal protein L25-like"/>
    <property type="match status" value="1"/>
</dbReference>
<accession>A0ABU5HKC0</accession>
<dbReference type="Gene3D" id="2.40.240.10">
    <property type="entry name" value="Ribosomal Protein L25, Chain P"/>
    <property type="match status" value="1"/>
</dbReference>
<comment type="caution">
    <text evidence="9">The sequence shown here is derived from an EMBL/GenBank/DDBJ whole genome shotgun (WGS) entry which is preliminary data.</text>
</comment>
<comment type="subunit">
    <text evidence="5">Part of the 50S ribosomal subunit; part of the 5S rRNA/L5/L18/L25 subcomplex. Contacts the 5S rRNA. Binds to the 5S rRNA independently of L5 and L18.</text>
</comment>
<dbReference type="NCBIfam" id="NF004137">
    <property type="entry name" value="PRK05618.3-3"/>
    <property type="match status" value="1"/>
</dbReference>
<evidence type="ECO:0000259" key="8">
    <source>
        <dbReference type="Pfam" id="PF14693"/>
    </source>
</evidence>
<comment type="function">
    <text evidence="5">This is one of the proteins that binds to the 5S RNA in the ribosome where it forms part of the central protuberance.</text>
</comment>
<dbReference type="Gene3D" id="2.170.120.20">
    <property type="entry name" value="Ribosomal protein L25, beta domain"/>
    <property type="match status" value="1"/>
</dbReference>
<evidence type="ECO:0000256" key="2">
    <source>
        <dbReference type="ARBA" id="ARBA00022884"/>
    </source>
</evidence>
<comment type="similarity">
    <text evidence="5">Belongs to the bacterial ribosomal protein bL25 family. CTC subfamily.</text>
</comment>
<dbReference type="Pfam" id="PF14693">
    <property type="entry name" value="Ribosomal_TL5_C"/>
    <property type="match status" value="1"/>
</dbReference>
<dbReference type="Proteomes" id="UP001291309">
    <property type="component" value="Unassembled WGS sequence"/>
</dbReference>
<evidence type="ECO:0000256" key="4">
    <source>
        <dbReference type="ARBA" id="ARBA00023274"/>
    </source>
</evidence>
<dbReference type="Pfam" id="PF01386">
    <property type="entry name" value="Ribosomal_L25p"/>
    <property type="match status" value="1"/>
</dbReference>
<dbReference type="NCBIfam" id="NF004128">
    <property type="entry name" value="PRK05618.1-2"/>
    <property type="match status" value="1"/>
</dbReference>
<evidence type="ECO:0000256" key="1">
    <source>
        <dbReference type="ARBA" id="ARBA00022730"/>
    </source>
</evidence>
<evidence type="ECO:0000256" key="3">
    <source>
        <dbReference type="ARBA" id="ARBA00022980"/>
    </source>
</evidence>
<dbReference type="CDD" id="cd00495">
    <property type="entry name" value="Ribosomal_L25_TL5_CTC"/>
    <property type="match status" value="1"/>
</dbReference>
<evidence type="ECO:0000313" key="10">
    <source>
        <dbReference type="Proteomes" id="UP001291309"/>
    </source>
</evidence>
<feature type="region of interest" description="Disordered" evidence="6">
    <location>
        <begin position="213"/>
        <end position="243"/>
    </location>
</feature>
<dbReference type="InterPro" id="IPR029751">
    <property type="entry name" value="Ribosomal_L25_dom"/>
</dbReference>
<dbReference type="InterPro" id="IPR011035">
    <property type="entry name" value="Ribosomal_bL25/Gln-tRNA_synth"/>
</dbReference>
<organism evidence="9 10">
    <name type="scientific">Hyalangium rubrum</name>
    <dbReference type="NCBI Taxonomy" id="3103134"/>
    <lineage>
        <taxon>Bacteria</taxon>
        <taxon>Pseudomonadati</taxon>
        <taxon>Myxococcota</taxon>
        <taxon>Myxococcia</taxon>
        <taxon>Myxococcales</taxon>
        <taxon>Cystobacterineae</taxon>
        <taxon>Archangiaceae</taxon>
        <taxon>Hyalangium</taxon>
    </lineage>
</organism>
<dbReference type="PANTHER" id="PTHR33284:SF1">
    <property type="entry name" value="RIBOSOMAL PROTEIN L25_GLN-TRNA SYNTHETASE, ANTI-CODON-BINDING DOMAIN-CONTAINING PROTEIN"/>
    <property type="match status" value="1"/>
</dbReference>
<dbReference type="GO" id="GO:0005840">
    <property type="term" value="C:ribosome"/>
    <property type="evidence" value="ECO:0007669"/>
    <property type="project" value="UniProtKB-KW"/>
</dbReference>
<dbReference type="EMBL" id="JAXIVS010000032">
    <property type="protein sequence ID" value="MDY7233293.1"/>
    <property type="molecule type" value="Genomic_DNA"/>
</dbReference>
<dbReference type="InterPro" id="IPR020057">
    <property type="entry name" value="Ribosomal_bL25_b-dom"/>
</dbReference>
<keyword evidence="2 5" id="KW-0694">RNA-binding</keyword>
<dbReference type="HAMAP" id="MF_01334">
    <property type="entry name" value="Ribosomal_bL25_CTC"/>
    <property type="match status" value="1"/>
</dbReference>
<name>A0ABU5HKC0_9BACT</name>